<evidence type="ECO:0000313" key="7">
    <source>
        <dbReference type="EMBL" id="KAH8700696.1"/>
    </source>
</evidence>
<dbReference type="GO" id="GO:0005886">
    <property type="term" value="C:plasma membrane"/>
    <property type="evidence" value="ECO:0007669"/>
    <property type="project" value="TreeGrafter"/>
</dbReference>
<feature type="transmembrane region" description="Helical" evidence="5">
    <location>
        <begin position="330"/>
        <end position="352"/>
    </location>
</feature>
<feature type="transmembrane region" description="Helical" evidence="5">
    <location>
        <begin position="180"/>
        <end position="206"/>
    </location>
</feature>
<dbReference type="GO" id="GO:0022857">
    <property type="term" value="F:transmembrane transporter activity"/>
    <property type="evidence" value="ECO:0007669"/>
    <property type="project" value="InterPro"/>
</dbReference>
<feature type="transmembrane region" description="Helical" evidence="5">
    <location>
        <begin position="51"/>
        <end position="69"/>
    </location>
</feature>
<dbReference type="Pfam" id="PF07690">
    <property type="entry name" value="MFS_1"/>
    <property type="match status" value="1"/>
</dbReference>
<feature type="transmembrane region" description="Helical" evidence="5">
    <location>
        <begin position="467"/>
        <end position="488"/>
    </location>
</feature>
<evidence type="ECO:0000259" key="6">
    <source>
        <dbReference type="PROSITE" id="PS50850"/>
    </source>
</evidence>
<dbReference type="Proteomes" id="UP001201262">
    <property type="component" value="Unassembled WGS sequence"/>
</dbReference>
<evidence type="ECO:0000256" key="4">
    <source>
        <dbReference type="ARBA" id="ARBA00023136"/>
    </source>
</evidence>
<dbReference type="SUPFAM" id="SSF103473">
    <property type="entry name" value="MFS general substrate transporter"/>
    <property type="match status" value="1"/>
</dbReference>
<keyword evidence="8" id="KW-1185">Reference proteome</keyword>
<feature type="domain" description="Major facilitator superfamily (MFS) profile" evidence="6">
    <location>
        <begin position="52"/>
        <end position="491"/>
    </location>
</feature>
<feature type="transmembrane region" description="Helical" evidence="5">
    <location>
        <begin position="281"/>
        <end position="310"/>
    </location>
</feature>
<name>A0AAD4KVE9_9EURO</name>
<feature type="transmembrane region" description="Helical" evidence="5">
    <location>
        <begin position="373"/>
        <end position="395"/>
    </location>
</feature>
<dbReference type="PANTHER" id="PTHR23502">
    <property type="entry name" value="MAJOR FACILITATOR SUPERFAMILY"/>
    <property type="match status" value="1"/>
</dbReference>
<sequence>MSEKGETEVYLDSPTESGHQVDLKVCGDVILVPQPSDDVRDPLNWSQRKKYLILTILTLTTFSGHATGLANQLGFPAQAELYHKTLTEISYTISADVAGFAAGPLLIIPFTHVFGRCSVLLWATIASASFSIWSAVMTGPDDYIKFTISRLFVGIFGSTPFIIGPQLLVDIFFLHERGRVFNTFFVVSTLGTVVGPTLGGFIVAHAPWPWQFWWTIILEWLIMILVFVFVEETTFTRNNGRKYPPQPTNFFQNRIATYFPGTAVAHGGGLKEAARSAKNQFLIGLSPVTMLVGTYMIGMCGWFVAINTLLGVFIQGSVEDGGYGFDSQQSAAFSITLWVGLLVAQVWGYFVNDRIPLRFSKRASGVWKPEYRLHSLWVPSLIVMPIGLGMFGAALQYHLHYMVLATGAFLVTAASNAAVPVSLNYLVECFMSHPIELNCVTGLYRLGLGLGIPFFINAWVAKVGVGWVFGMMAFFTLAEFLLIVVLMLRGHELRQISFGKLNRDEEGVQVVK</sequence>
<dbReference type="InterPro" id="IPR020846">
    <property type="entry name" value="MFS_dom"/>
</dbReference>
<dbReference type="AlphaFoldDB" id="A0AAD4KVE9"/>
<dbReference type="InterPro" id="IPR036259">
    <property type="entry name" value="MFS_trans_sf"/>
</dbReference>
<keyword evidence="2 5" id="KW-0812">Transmembrane</keyword>
<dbReference type="RefSeq" id="XP_046074402.1">
    <property type="nucleotide sequence ID" value="XM_046210906.1"/>
</dbReference>
<dbReference type="InterPro" id="IPR011701">
    <property type="entry name" value="MFS"/>
</dbReference>
<feature type="transmembrane region" description="Helical" evidence="5">
    <location>
        <begin position="119"/>
        <end position="139"/>
    </location>
</feature>
<reference evidence="7" key="1">
    <citation type="submission" date="2021-12" db="EMBL/GenBank/DDBJ databases">
        <title>Convergent genome expansion in fungi linked to evolution of root-endophyte symbiosis.</title>
        <authorList>
            <consortium name="DOE Joint Genome Institute"/>
            <person name="Ke Y.-H."/>
            <person name="Bonito G."/>
            <person name="Liao H.-L."/>
            <person name="Looney B."/>
            <person name="Rojas-Flechas A."/>
            <person name="Nash J."/>
            <person name="Hameed K."/>
            <person name="Schadt C."/>
            <person name="Martin F."/>
            <person name="Crous P.W."/>
            <person name="Miettinen O."/>
            <person name="Magnuson J.K."/>
            <person name="Labbe J."/>
            <person name="Jacobson D."/>
            <person name="Doktycz M.J."/>
            <person name="Veneault-Fourrey C."/>
            <person name="Kuo A."/>
            <person name="Mondo S."/>
            <person name="Calhoun S."/>
            <person name="Riley R."/>
            <person name="Ohm R."/>
            <person name="LaButti K."/>
            <person name="Andreopoulos B."/>
            <person name="Pangilinan J."/>
            <person name="Nolan M."/>
            <person name="Tritt A."/>
            <person name="Clum A."/>
            <person name="Lipzen A."/>
            <person name="Daum C."/>
            <person name="Barry K."/>
            <person name="Grigoriev I.V."/>
            <person name="Vilgalys R."/>
        </authorList>
    </citation>
    <scope>NUCLEOTIDE SEQUENCE</scope>
    <source>
        <strain evidence="7">PMI_201</strain>
    </source>
</reference>
<comment type="subcellular location">
    <subcellularLocation>
        <location evidence="1">Membrane</location>
        <topology evidence="1">Multi-pass membrane protein</topology>
    </subcellularLocation>
</comment>
<evidence type="ECO:0000256" key="2">
    <source>
        <dbReference type="ARBA" id="ARBA00022692"/>
    </source>
</evidence>
<feature type="transmembrane region" description="Helical" evidence="5">
    <location>
        <begin position="401"/>
        <end position="427"/>
    </location>
</feature>
<evidence type="ECO:0000256" key="1">
    <source>
        <dbReference type="ARBA" id="ARBA00004141"/>
    </source>
</evidence>
<organism evidence="7 8">
    <name type="scientific">Talaromyces proteolyticus</name>
    <dbReference type="NCBI Taxonomy" id="1131652"/>
    <lineage>
        <taxon>Eukaryota</taxon>
        <taxon>Fungi</taxon>
        <taxon>Dikarya</taxon>
        <taxon>Ascomycota</taxon>
        <taxon>Pezizomycotina</taxon>
        <taxon>Eurotiomycetes</taxon>
        <taxon>Eurotiomycetidae</taxon>
        <taxon>Eurotiales</taxon>
        <taxon>Trichocomaceae</taxon>
        <taxon>Talaromyces</taxon>
        <taxon>Talaromyces sect. Bacilispori</taxon>
    </lineage>
</organism>
<keyword evidence="4 5" id="KW-0472">Membrane</keyword>
<keyword evidence="3 5" id="KW-1133">Transmembrane helix</keyword>
<dbReference type="PANTHER" id="PTHR23502:SF22">
    <property type="entry name" value="MAJOR FACILITATOR SUPERFAMILY (MFS) PROFILE DOMAIN-CONTAINING PROTEIN"/>
    <property type="match status" value="1"/>
</dbReference>
<evidence type="ECO:0000256" key="5">
    <source>
        <dbReference type="SAM" id="Phobius"/>
    </source>
</evidence>
<accession>A0AAD4KVE9</accession>
<dbReference type="PROSITE" id="PS50850">
    <property type="entry name" value="MFS"/>
    <property type="match status" value="1"/>
</dbReference>
<feature type="transmembrane region" description="Helical" evidence="5">
    <location>
        <begin position="439"/>
        <end position="461"/>
    </location>
</feature>
<dbReference type="EMBL" id="JAJTJA010000004">
    <property type="protein sequence ID" value="KAH8700696.1"/>
    <property type="molecule type" value="Genomic_DNA"/>
</dbReference>
<dbReference type="Gene3D" id="1.20.1250.20">
    <property type="entry name" value="MFS general substrate transporter like domains"/>
    <property type="match status" value="1"/>
</dbReference>
<gene>
    <name evidence="7" type="ORF">BGW36DRAFT_292323</name>
</gene>
<comment type="caution">
    <text evidence="7">The sequence shown here is derived from an EMBL/GenBank/DDBJ whole genome shotgun (WGS) entry which is preliminary data.</text>
</comment>
<protein>
    <submittedName>
        <fullName evidence="7">Major facilitator superfamily domain-containing protein</fullName>
    </submittedName>
</protein>
<feature type="transmembrane region" description="Helical" evidence="5">
    <location>
        <begin position="151"/>
        <end position="173"/>
    </location>
</feature>
<feature type="transmembrane region" description="Helical" evidence="5">
    <location>
        <begin position="212"/>
        <end position="230"/>
    </location>
</feature>
<evidence type="ECO:0000256" key="3">
    <source>
        <dbReference type="ARBA" id="ARBA00022989"/>
    </source>
</evidence>
<dbReference type="GeneID" id="70241193"/>
<evidence type="ECO:0000313" key="8">
    <source>
        <dbReference type="Proteomes" id="UP001201262"/>
    </source>
</evidence>
<proteinExistence type="predicted"/>
<feature type="transmembrane region" description="Helical" evidence="5">
    <location>
        <begin position="89"/>
        <end position="107"/>
    </location>
</feature>